<name>A0A1I3D7A6_9PLAN</name>
<accession>A0A1I3D7A6</accession>
<proteinExistence type="predicted"/>
<dbReference type="OrthoDB" id="292864at2"/>
<feature type="transmembrane region" description="Helical" evidence="1">
    <location>
        <begin position="153"/>
        <end position="176"/>
    </location>
</feature>
<keyword evidence="1" id="KW-0812">Transmembrane</keyword>
<dbReference type="AlphaFoldDB" id="A0A1I3D7A6"/>
<organism evidence="2 3">
    <name type="scientific">Planctomicrobium piriforme</name>
    <dbReference type="NCBI Taxonomy" id="1576369"/>
    <lineage>
        <taxon>Bacteria</taxon>
        <taxon>Pseudomonadati</taxon>
        <taxon>Planctomycetota</taxon>
        <taxon>Planctomycetia</taxon>
        <taxon>Planctomycetales</taxon>
        <taxon>Planctomycetaceae</taxon>
        <taxon>Planctomicrobium</taxon>
    </lineage>
</organism>
<dbReference type="RefSeq" id="WP_092048139.1">
    <property type="nucleotide sequence ID" value="NZ_FOQD01000003.1"/>
</dbReference>
<sequence length="194" mass="20717">MLQKYRVFCPHCAASLLVTEDLMGIEATCPGCSQVFMLPTAEELDDNDPVPVPAVTPPLAESAPAVEPPPIPAQSIPAPFLKDAAKDPADSGKAARRKHSPVKIQPRPELKLFSVLLKFIAIVQVCIGFGVLVMTLVMALSTHPGTAAVLTSVGTGLLIGISAIPTFAFAELILVFTAQEEMLRHILNELRSRD</sequence>
<gene>
    <name evidence="2" type="ORF">SAMN05421753_103114</name>
</gene>
<evidence type="ECO:0000256" key="1">
    <source>
        <dbReference type="SAM" id="Phobius"/>
    </source>
</evidence>
<reference evidence="3" key="1">
    <citation type="submission" date="2016-10" db="EMBL/GenBank/DDBJ databases">
        <authorList>
            <person name="Varghese N."/>
            <person name="Submissions S."/>
        </authorList>
    </citation>
    <scope>NUCLEOTIDE SEQUENCE [LARGE SCALE GENOMIC DNA]</scope>
    <source>
        <strain evidence="3">DSM 26348</strain>
    </source>
</reference>
<protein>
    <submittedName>
        <fullName evidence="2">MJ0042 family finger-like domain-containing protein</fullName>
    </submittedName>
</protein>
<evidence type="ECO:0000313" key="3">
    <source>
        <dbReference type="Proteomes" id="UP000199518"/>
    </source>
</evidence>
<dbReference type="Proteomes" id="UP000199518">
    <property type="component" value="Unassembled WGS sequence"/>
</dbReference>
<keyword evidence="1" id="KW-1133">Transmembrane helix</keyword>
<dbReference type="EMBL" id="FOQD01000003">
    <property type="protein sequence ID" value="SFH82391.1"/>
    <property type="molecule type" value="Genomic_DNA"/>
</dbReference>
<evidence type="ECO:0000313" key="2">
    <source>
        <dbReference type="EMBL" id="SFH82391.1"/>
    </source>
</evidence>
<feature type="transmembrane region" description="Helical" evidence="1">
    <location>
        <begin position="115"/>
        <end position="141"/>
    </location>
</feature>
<keyword evidence="1" id="KW-0472">Membrane</keyword>
<keyword evidence="3" id="KW-1185">Reference proteome</keyword>